<keyword evidence="3" id="KW-1185">Reference proteome</keyword>
<evidence type="ECO:0000259" key="1">
    <source>
        <dbReference type="Pfam" id="PF01814"/>
    </source>
</evidence>
<dbReference type="RefSeq" id="WP_168512270.1">
    <property type="nucleotide sequence ID" value="NZ_JAAXLS010000002.1"/>
</dbReference>
<gene>
    <name evidence="2" type="ORF">HFP15_06080</name>
</gene>
<dbReference type="EMBL" id="JAAXLS010000002">
    <property type="protein sequence ID" value="NKQ52443.1"/>
    <property type="molecule type" value="Genomic_DNA"/>
</dbReference>
<organism evidence="2 3">
    <name type="scientific">Amycolatopsis acididurans</name>
    <dbReference type="NCBI Taxonomy" id="2724524"/>
    <lineage>
        <taxon>Bacteria</taxon>
        <taxon>Bacillati</taxon>
        <taxon>Actinomycetota</taxon>
        <taxon>Actinomycetes</taxon>
        <taxon>Pseudonocardiales</taxon>
        <taxon>Pseudonocardiaceae</taxon>
        <taxon>Amycolatopsis</taxon>
    </lineage>
</organism>
<sequence>MAVTDPAEPMREILHHHAVLRRGLEQRVGALCATAERDAPYDETLTALRGYLATEIMPHAEAEERTLYAAAVTQARGSELVRGLTAEHRELAGLADRLGTGGGGETVAAVAESIATLFASHVAKENDLLLPALTDSGADLASLLAEMSRWTAGAGGNRE</sequence>
<dbReference type="Proteomes" id="UP000715441">
    <property type="component" value="Unassembled WGS sequence"/>
</dbReference>
<protein>
    <submittedName>
        <fullName evidence="2">Hemerythrin domain-containing protein</fullName>
    </submittedName>
</protein>
<reference evidence="2 3" key="1">
    <citation type="submission" date="2020-04" db="EMBL/GenBank/DDBJ databases">
        <title>Novel species.</title>
        <authorList>
            <person name="Teo W.F.A."/>
            <person name="Lipun K."/>
            <person name="Srisuk N."/>
            <person name="Duangmal K."/>
        </authorList>
    </citation>
    <scope>NUCLEOTIDE SEQUENCE [LARGE SCALE GENOMIC DNA]</scope>
    <source>
        <strain evidence="2 3">K13G38</strain>
    </source>
</reference>
<dbReference type="InterPro" id="IPR012312">
    <property type="entry name" value="Hemerythrin-like"/>
</dbReference>
<evidence type="ECO:0000313" key="2">
    <source>
        <dbReference type="EMBL" id="NKQ52443.1"/>
    </source>
</evidence>
<feature type="domain" description="Hemerythrin-like" evidence="1">
    <location>
        <begin position="11"/>
        <end position="133"/>
    </location>
</feature>
<name>A0ABX1IY48_9PSEU</name>
<evidence type="ECO:0000313" key="3">
    <source>
        <dbReference type="Proteomes" id="UP000715441"/>
    </source>
</evidence>
<comment type="caution">
    <text evidence="2">The sequence shown here is derived from an EMBL/GenBank/DDBJ whole genome shotgun (WGS) entry which is preliminary data.</text>
</comment>
<proteinExistence type="predicted"/>
<dbReference type="Pfam" id="PF01814">
    <property type="entry name" value="Hemerythrin"/>
    <property type="match status" value="1"/>
</dbReference>
<dbReference type="Gene3D" id="1.20.120.520">
    <property type="entry name" value="nmb1532 protein domain like"/>
    <property type="match status" value="1"/>
</dbReference>
<accession>A0ABX1IY48</accession>